<dbReference type="GO" id="GO:0005886">
    <property type="term" value="C:plasma membrane"/>
    <property type="evidence" value="ECO:0007669"/>
    <property type="project" value="UniProtKB-SubCell"/>
</dbReference>
<feature type="transmembrane region" description="Helical" evidence="9">
    <location>
        <begin position="333"/>
        <end position="352"/>
    </location>
</feature>
<comment type="subcellular location">
    <subcellularLocation>
        <location evidence="1">Cell inner membrane</location>
        <topology evidence="1">Multi-pass membrane protein</topology>
    </subcellularLocation>
</comment>
<dbReference type="Gene3D" id="3.30.70.1440">
    <property type="entry name" value="Multidrug efflux transporter AcrB pore domain"/>
    <property type="match status" value="1"/>
</dbReference>
<evidence type="ECO:0000256" key="2">
    <source>
        <dbReference type="ARBA" id="ARBA00022448"/>
    </source>
</evidence>
<feature type="transmembrane region" description="Helical" evidence="9">
    <location>
        <begin position="430"/>
        <end position="450"/>
    </location>
</feature>
<evidence type="ECO:0000256" key="6">
    <source>
        <dbReference type="ARBA" id="ARBA00022989"/>
    </source>
</evidence>
<dbReference type="FunFam" id="1.20.1640.10:FF:000001">
    <property type="entry name" value="Efflux pump membrane transporter"/>
    <property type="match status" value="1"/>
</dbReference>
<evidence type="ECO:0000313" key="10">
    <source>
        <dbReference type="EMBL" id="VEB41869.1"/>
    </source>
</evidence>
<dbReference type="Gene3D" id="3.30.70.1320">
    <property type="entry name" value="Multidrug efflux transporter AcrB pore domain like"/>
    <property type="match status" value="1"/>
</dbReference>
<evidence type="ECO:0000256" key="1">
    <source>
        <dbReference type="ARBA" id="ARBA00004429"/>
    </source>
</evidence>
<dbReference type="Gene3D" id="3.30.2090.10">
    <property type="entry name" value="Multidrug efflux transporter AcrB TolC docking domain, DN and DC subdomains"/>
    <property type="match status" value="2"/>
</dbReference>
<evidence type="ECO:0000256" key="4">
    <source>
        <dbReference type="ARBA" id="ARBA00022519"/>
    </source>
</evidence>
<dbReference type="AlphaFoldDB" id="A0A3S4LIW1"/>
<feature type="transmembrane region" description="Helical" evidence="9">
    <location>
        <begin position="12"/>
        <end position="32"/>
    </location>
</feature>
<dbReference type="Proteomes" id="UP000275777">
    <property type="component" value="Chromosome"/>
</dbReference>
<evidence type="ECO:0000256" key="5">
    <source>
        <dbReference type="ARBA" id="ARBA00022692"/>
    </source>
</evidence>
<dbReference type="SUPFAM" id="SSF82866">
    <property type="entry name" value="Multidrug efflux transporter AcrB transmembrane domain"/>
    <property type="match status" value="2"/>
</dbReference>
<dbReference type="PRINTS" id="PR00702">
    <property type="entry name" value="ACRIFLAVINRP"/>
</dbReference>
<feature type="transmembrane region" description="Helical" evidence="9">
    <location>
        <begin position="524"/>
        <end position="542"/>
    </location>
</feature>
<organism evidence="10 11">
    <name type="scientific">Chromobacterium violaceum</name>
    <dbReference type="NCBI Taxonomy" id="536"/>
    <lineage>
        <taxon>Bacteria</taxon>
        <taxon>Pseudomonadati</taxon>
        <taxon>Pseudomonadota</taxon>
        <taxon>Betaproteobacteria</taxon>
        <taxon>Neisseriales</taxon>
        <taxon>Chromobacteriaceae</taxon>
        <taxon>Chromobacterium</taxon>
    </lineage>
</organism>
<name>A0A3S4LIW1_CHRVL</name>
<keyword evidence="3" id="KW-1003">Cell membrane</keyword>
<keyword evidence="4" id="KW-0997">Cell inner membrane</keyword>
<evidence type="ECO:0000313" key="11">
    <source>
        <dbReference type="Proteomes" id="UP000275777"/>
    </source>
</evidence>
<dbReference type="PANTHER" id="PTHR32063:SF14">
    <property type="entry name" value="BLL4319 PROTEIN"/>
    <property type="match status" value="1"/>
</dbReference>
<dbReference type="Gene3D" id="3.30.70.1430">
    <property type="entry name" value="Multidrug efflux transporter AcrB pore domain"/>
    <property type="match status" value="2"/>
</dbReference>
<dbReference type="SUPFAM" id="SSF82693">
    <property type="entry name" value="Multidrug efflux transporter AcrB pore domain, PN1, PN2, PC1 and PC2 subdomains"/>
    <property type="match status" value="3"/>
</dbReference>
<reference evidence="10 11" key="1">
    <citation type="submission" date="2018-12" db="EMBL/GenBank/DDBJ databases">
        <authorList>
            <consortium name="Pathogen Informatics"/>
        </authorList>
    </citation>
    <scope>NUCLEOTIDE SEQUENCE [LARGE SCALE GENOMIC DNA]</scope>
    <source>
        <strain evidence="10 11">NCTC9695</strain>
    </source>
</reference>
<dbReference type="EMBL" id="LR134182">
    <property type="protein sequence ID" value="VEB41869.1"/>
    <property type="molecule type" value="Genomic_DNA"/>
</dbReference>
<keyword evidence="6 9" id="KW-1133">Transmembrane helix</keyword>
<evidence type="ECO:0000256" key="7">
    <source>
        <dbReference type="ARBA" id="ARBA00023136"/>
    </source>
</evidence>
<feature type="region of interest" description="Disordered" evidence="8">
    <location>
        <begin position="1037"/>
        <end position="1057"/>
    </location>
</feature>
<feature type="transmembrane region" description="Helical" evidence="9">
    <location>
        <begin position="943"/>
        <end position="966"/>
    </location>
</feature>
<feature type="transmembrane region" description="Helical" evidence="9">
    <location>
        <begin position="972"/>
        <end position="1000"/>
    </location>
</feature>
<evidence type="ECO:0000256" key="3">
    <source>
        <dbReference type="ARBA" id="ARBA00022475"/>
    </source>
</evidence>
<dbReference type="GO" id="GO:0042910">
    <property type="term" value="F:xenobiotic transmembrane transporter activity"/>
    <property type="evidence" value="ECO:0007669"/>
    <property type="project" value="TreeGrafter"/>
</dbReference>
<proteinExistence type="predicted"/>
<keyword evidence="5 9" id="KW-0812">Transmembrane</keyword>
<feature type="transmembrane region" description="Helical" evidence="9">
    <location>
        <begin position="871"/>
        <end position="895"/>
    </location>
</feature>
<keyword evidence="2" id="KW-0813">Transport</keyword>
<feature type="compositionally biased region" description="Pro residues" evidence="8">
    <location>
        <begin position="1043"/>
        <end position="1057"/>
    </location>
</feature>
<evidence type="ECO:0000256" key="8">
    <source>
        <dbReference type="SAM" id="MobiDB-lite"/>
    </source>
</evidence>
<protein>
    <submittedName>
        <fullName evidence="10">Efflux pump membrane transporter BepE</fullName>
    </submittedName>
</protein>
<feature type="transmembrane region" description="Helical" evidence="9">
    <location>
        <begin position="385"/>
        <end position="409"/>
    </location>
</feature>
<gene>
    <name evidence="10" type="primary">bepE_2</name>
    <name evidence="10" type="ORF">NCTC9695_02311</name>
</gene>
<sequence>MNFTDIFIKRPVLATTISLLIVVLGLRSLFGLPINQYPQTQNAVVTISTTYYGADAKTVAGFITQPLESAIAQAQGIDYLSSSSNNGVSTITATLRLNYDANRALTEINTQVNSVKNQLPAQAQQPVLTVQTGQTTDAMYMGFYSETLPTNNVTDYLVRVVKPKLDSVAGVQTAEILGARQFALRAWLDSAKMAAHGVTAADVSAALASNNALSAPGSSKGQMVTIPLTADTDLHTVADFKQLAIKRNGDAIVRLEDVATVTLGSENYDFNVAFSGVRSVFIGIKVAPEANILDVAERVRKAFPAVQQQLPTGLTGQIVYDSTDFINTSIHEVVKTLVEALVIVTVVIFLFLGSFRAVVVPVIAMPLSLIGTFFIMLMLGYSINLLTLLALVLAIGLVVDDAIIVVENVDRHMREGKTPFEASIIAARELGGPILAMTVVLVAVYVPIGFQGGLTGALFTEFAFTLAASVTVSGVVALTLSPMMCSRFFNADMDNSPFVHAIDRTFERVRHGYRRILHGLLETWPVLIVMGAILIALLAVMFKMSKSELAPEEDQGIVLSQVVGAPTATSEQMQTYAKQVFLVAKGMPEYEQMFQITGVPTVNAGIGGVLFKPWDQRSRNAHEIQMDLQSRWNKIAGARVAAFQFPPLPGASGLPVQFVINTTEPFENLNQVAQQVMDKARASGKFYFLDADLKIDKPQATVMMDRDKITALGLTQQDVGNALSAALGGGYVNYFSIDGRSYKVIPQVQQVDRLNPSQLLDYYIKTPNNGVIPVGTVATLKYDVVPQSITRFQQLNSVTISGVPGASQGEVLQYLRDTVQQVAPTGYSVDYSGQSRQFMQESGGFLVTMLFAVIIVFLALSALFESFRDPVVILVSVPLALFGAMIFIFLGFSSLNIYTEVGLVTLMGLISKHGILIVEVANELRKTGLSKREAIEEAASIRLRPILMTTAAMVFGVIPLVIASGAGAAGRYAMGLVIFTGLSIGTLFTLFVVPAMYMFIASRREEKLSPRRKKRPSTEPAYCAMIRQAARPPVFIPRTGKPPCQPAVPPNSSPPCC</sequence>
<dbReference type="Pfam" id="PF00873">
    <property type="entry name" value="ACR_tran"/>
    <property type="match status" value="1"/>
</dbReference>
<feature type="transmembrane region" description="Helical" evidence="9">
    <location>
        <begin position="844"/>
        <end position="864"/>
    </location>
</feature>
<feature type="transmembrane region" description="Helical" evidence="9">
    <location>
        <begin position="462"/>
        <end position="480"/>
    </location>
</feature>
<dbReference type="InterPro" id="IPR027463">
    <property type="entry name" value="AcrB_DN_DC_subdom"/>
</dbReference>
<dbReference type="Gene3D" id="1.20.1640.10">
    <property type="entry name" value="Multidrug efflux transporter AcrB transmembrane domain"/>
    <property type="match status" value="2"/>
</dbReference>
<accession>A0A3S4LIW1</accession>
<evidence type="ECO:0000256" key="9">
    <source>
        <dbReference type="SAM" id="Phobius"/>
    </source>
</evidence>
<feature type="transmembrane region" description="Helical" evidence="9">
    <location>
        <begin position="359"/>
        <end position="379"/>
    </location>
</feature>
<dbReference type="InterPro" id="IPR001036">
    <property type="entry name" value="Acrflvin-R"/>
</dbReference>
<dbReference type="SUPFAM" id="SSF82714">
    <property type="entry name" value="Multidrug efflux transporter AcrB TolC docking domain, DN and DC subdomains"/>
    <property type="match status" value="2"/>
</dbReference>
<feature type="transmembrane region" description="Helical" evidence="9">
    <location>
        <begin position="901"/>
        <end position="922"/>
    </location>
</feature>
<keyword evidence="7 9" id="KW-0472">Membrane</keyword>
<dbReference type="PANTHER" id="PTHR32063">
    <property type="match status" value="1"/>
</dbReference>